<evidence type="ECO:0000256" key="2">
    <source>
        <dbReference type="ARBA" id="ARBA00006936"/>
    </source>
</evidence>
<evidence type="ECO:0000256" key="8">
    <source>
        <dbReference type="ARBA" id="ARBA00042094"/>
    </source>
</evidence>
<sequence>MSEVKDAVGKDVLDALQFLDNSIEEMFLDVEAKNTKDTNDVDHALLRLVTAFREHGHRKAQLDPLDGIFVDQSVPEIQPETYGLQPGLYLVPDGLHIGCKEASLDHIVAYLQQTYCRHLAVETGWLDSTEQREWLGQAFEQIRDEPLDMNERLELAKLLLESQILDNFLAKRFATVKRYSAEGAEAMMGFFLEILRRSCHLGITDVVLGMPHRGRLNLLTGLLQLSPELLFHKMRGFSEIPTGVHGAIGDVLSHLTASVDVSLGSAHAVHVTMLPNPSHLEAVTPVAMGKARGRQQRRQEGDYSIEGEGQSGNRVLCLQVHGDASFPGQGVVAETLTLSRLPHYRVGGSIHLIVNNRLGFTTPSEKGRSSLYSSDVGKMVGCAVVHVNGDYPDDVVRATRLALAYRRQFCHDAIVDLLCYRQWGHNEMDEPSITNPSMYQTIRFRQSVPDLYAAKLVAEGAISTEEVERVKSSYFAKLSEHLANTDSFSPRSTHLQAHWSGLALPSPCISVWNTGLPPDLLQYIGARSVAVPDDISVHPRLLKTHVQARLQKLKEGKNLDWSTAETLAIGSLLLQGFNVRLSGQDVARGTFNQRHCAIVCQDTEKIHIPLNDITPGQNTQLEVCSSPLSEEAVLGFEYGMSIESPTLLPIWEAQFGDFFNGAQIIIDTFIMSGNLTSPPPPPPPPPPPLISLGVSLINASNASHVMWQILGLCASLSRLRDKQSRNVKCFGKCCGRKIPPAQILNVIT</sequence>
<dbReference type="FunFam" id="1.10.287.1150:FF:000005">
    <property type="entry name" value="probable 2-oxoglutarate dehydrogenase E1 component DHKTD1, mitochondrial"/>
    <property type="match status" value="1"/>
</dbReference>
<accession>A0A8C4NFJ3</accession>
<evidence type="ECO:0000256" key="12">
    <source>
        <dbReference type="ARBA" id="ARBA00051440"/>
    </source>
</evidence>
<evidence type="ECO:0000256" key="3">
    <source>
        <dbReference type="ARBA" id="ARBA00022946"/>
    </source>
</evidence>
<dbReference type="PANTHER" id="PTHR23152:SF4">
    <property type="entry name" value="2-OXOADIPATE DEHYDROGENASE COMPLEX COMPONENT E1"/>
    <property type="match status" value="1"/>
</dbReference>
<dbReference type="Proteomes" id="UP000694388">
    <property type="component" value="Unplaced"/>
</dbReference>
<evidence type="ECO:0000256" key="4">
    <source>
        <dbReference type="ARBA" id="ARBA00023002"/>
    </source>
</evidence>
<evidence type="ECO:0000256" key="9">
    <source>
        <dbReference type="ARBA" id="ARBA00042537"/>
    </source>
</evidence>
<dbReference type="CDD" id="cd02016">
    <property type="entry name" value="TPP_E1_OGDC_like"/>
    <property type="match status" value="1"/>
</dbReference>
<reference evidence="14" key="1">
    <citation type="submission" date="2025-08" db="UniProtKB">
        <authorList>
            <consortium name="Ensembl"/>
        </authorList>
    </citation>
    <scope>IDENTIFICATION</scope>
</reference>
<feature type="domain" description="Transketolase-like pyrimidine-binding" evidence="13">
    <location>
        <begin position="559"/>
        <end position="723"/>
    </location>
</feature>
<comment type="function">
    <text evidence="11">2-oxoadipate dehydrogenase (E1a) component of the 2-oxoadipate dehydrogenase complex (OADHC). Participates in the first step, rate limiting for the overall conversion of 2-oxoadipate (alpha-ketoadipate) to glutaryl-CoA and CO(2) catalyzed by the whole OADHC. Catalyzes the irreversible decarboxylation of 2-oxoadipate via the thiamine diphosphate (ThDP) cofactor and subsequent transfer of the decarboxylated acyl intermediate on an oxidized dihydrolipoyl group that is covalently amidated to the E2 enzyme (dihydrolipoyllysine-residue succinyltransferase or DLST). Can catalyze the decarboxylation of 2-oxoglutarate in vitro, but at a much lower rate than 2-oxoadipate. Responsible for the last step of L-lysine, L-hydroxylysine and L-tryptophan catabolism with the common product being 2-oxoadipate.</text>
</comment>
<dbReference type="Pfam" id="PF00676">
    <property type="entry name" value="E1_dh"/>
    <property type="match status" value="1"/>
</dbReference>
<dbReference type="Pfam" id="PF02779">
    <property type="entry name" value="Transket_pyr"/>
    <property type="match status" value="1"/>
</dbReference>
<comment type="catalytic activity">
    <reaction evidence="12">
        <text>N(6)-[(R)-lipoyl]-L-lysyl-[protein] + 2-oxoadipate + H(+) = N(6)-[(R)-S(8)-glutaryldihydrolipoyl]-L-lysyl-[protein] + CO2</text>
        <dbReference type="Rhea" id="RHEA:69576"/>
        <dbReference type="Rhea" id="RHEA-COMP:10474"/>
        <dbReference type="Rhea" id="RHEA-COMP:20093"/>
        <dbReference type="ChEBI" id="CHEBI:15378"/>
        <dbReference type="ChEBI" id="CHEBI:16526"/>
        <dbReference type="ChEBI" id="CHEBI:57499"/>
        <dbReference type="ChEBI" id="CHEBI:83099"/>
        <dbReference type="ChEBI" id="CHEBI:184385"/>
    </reaction>
    <physiologicalReaction direction="left-to-right" evidence="12">
        <dbReference type="Rhea" id="RHEA:69577"/>
    </physiologicalReaction>
</comment>
<dbReference type="SUPFAM" id="SSF52518">
    <property type="entry name" value="Thiamin diphosphate-binding fold (THDP-binding)"/>
    <property type="match status" value="2"/>
</dbReference>
<keyword evidence="5" id="KW-0786">Thiamine pyrophosphate</keyword>
<evidence type="ECO:0000256" key="7">
    <source>
        <dbReference type="ARBA" id="ARBA00041619"/>
    </source>
</evidence>
<dbReference type="GO" id="GO:0016624">
    <property type="term" value="F:oxidoreductase activity, acting on the aldehyde or oxo group of donors, disulfide as acceptor"/>
    <property type="evidence" value="ECO:0007669"/>
    <property type="project" value="InterPro"/>
</dbReference>
<evidence type="ECO:0000256" key="5">
    <source>
        <dbReference type="ARBA" id="ARBA00023052"/>
    </source>
</evidence>
<comment type="cofactor">
    <cofactor evidence="1">
        <name>thiamine diphosphate</name>
        <dbReference type="ChEBI" id="CHEBI:58937"/>
    </cofactor>
</comment>
<organism evidence="14 15">
    <name type="scientific">Eptatretus burgeri</name>
    <name type="common">Inshore hagfish</name>
    <dbReference type="NCBI Taxonomy" id="7764"/>
    <lineage>
        <taxon>Eukaryota</taxon>
        <taxon>Metazoa</taxon>
        <taxon>Chordata</taxon>
        <taxon>Craniata</taxon>
        <taxon>Vertebrata</taxon>
        <taxon>Cyclostomata</taxon>
        <taxon>Myxini</taxon>
        <taxon>Myxiniformes</taxon>
        <taxon>Myxinidae</taxon>
        <taxon>Eptatretinae</taxon>
        <taxon>Eptatretus</taxon>
    </lineage>
</organism>
<dbReference type="InterPro" id="IPR011603">
    <property type="entry name" value="2oxoglutarate_DH_E1"/>
</dbReference>
<proteinExistence type="inferred from homology"/>
<name>A0A8C4NFJ3_EPTBU</name>
<dbReference type="Gene3D" id="3.40.50.970">
    <property type="match status" value="1"/>
</dbReference>
<dbReference type="Ensembl" id="ENSEBUT00000007469.1">
    <property type="protein sequence ID" value="ENSEBUP00000007000.1"/>
    <property type="gene ID" value="ENSEBUG00000004593.1"/>
</dbReference>
<dbReference type="GeneTree" id="ENSGT00950000183125"/>
<keyword evidence="15" id="KW-1185">Reference proteome</keyword>
<dbReference type="InterPro" id="IPR001017">
    <property type="entry name" value="DH_E1"/>
</dbReference>
<dbReference type="Gene3D" id="3.40.50.12470">
    <property type="match status" value="1"/>
</dbReference>
<protein>
    <recommendedName>
        <fullName evidence="6">2-oxoadipate dehydrogenase complex component E1</fullName>
    </recommendedName>
    <alternativeName>
        <fullName evidence="7">2-oxoadipate dehydrogenase, mitochondrial</fullName>
    </alternativeName>
    <alternativeName>
        <fullName evidence="10">Alpha-ketoadipate dehydrogenase</fullName>
    </alternativeName>
    <alternativeName>
        <fullName evidence="8">Dehydrogenase E1 and transketolase domain-containing protein 1</fullName>
    </alternativeName>
    <alternativeName>
        <fullName evidence="9">Probable 2-oxoglutarate dehydrogenase E1 component DHKTD1, mitochondrial</fullName>
    </alternativeName>
</protein>
<evidence type="ECO:0000256" key="6">
    <source>
        <dbReference type="ARBA" id="ARBA00040865"/>
    </source>
</evidence>
<evidence type="ECO:0000259" key="13">
    <source>
        <dbReference type="SMART" id="SM00861"/>
    </source>
</evidence>
<dbReference type="PANTHER" id="PTHR23152">
    <property type="entry name" value="2-OXOGLUTARATE DEHYDROGENASE"/>
    <property type="match status" value="1"/>
</dbReference>
<evidence type="ECO:0000256" key="11">
    <source>
        <dbReference type="ARBA" id="ARBA00045379"/>
    </source>
</evidence>
<keyword evidence="4" id="KW-0560">Oxidoreductase</keyword>
<dbReference type="InterPro" id="IPR029061">
    <property type="entry name" value="THDP-binding"/>
</dbReference>
<evidence type="ECO:0000313" key="15">
    <source>
        <dbReference type="Proteomes" id="UP000694388"/>
    </source>
</evidence>
<dbReference type="InterPro" id="IPR005475">
    <property type="entry name" value="Transketolase-like_Pyr-bd"/>
</dbReference>
<dbReference type="PIRSF" id="PIRSF000157">
    <property type="entry name" value="Oxoglu_dh_E1"/>
    <property type="match status" value="1"/>
</dbReference>
<dbReference type="GO" id="GO:0030976">
    <property type="term" value="F:thiamine pyrophosphate binding"/>
    <property type="evidence" value="ECO:0007669"/>
    <property type="project" value="InterPro"/>
</dbReference>
<comment type="similarity">
    <text evidence="2">Belongs to the alpha-ketoglutarate dehydrogenase family.</text>
</comment>
<dbReference type="AlphaFoldDB" id="A0A8C4NFJ3"/>
<dbReference type="OMA" id="MVHCAVI"/>
<dbReference type="SMART" id="SM00861">
    <property type="entry name" value="Transket_pyr"/>
    <property type="match status" value="1"/>
</dbReference>
<evidence type="ECO:0000313" key="14">
    <source>
        <dbReference type="Ensembl" id="ENSEBUP00000007000.1"/>
    </source>
</evidence>
<evidence type="ECO:0000256" key="1">
    <source>
        <dbReference type="ARBA" id="ARBA00001964"/>
    </source>
</evidence>
<reference evidence="14" key="2">
    <citation type="submission" date="2025-09" db="UniProtKB">
        <authorList>
            <consortium name="Ensembl"/>
        </authorList>
    </citation>
    <scope>IDENTIFICATION</scope>
</reference>
<dbReference type="Gene3D" id="1.10.287.1150">
    <property type="entry name" value="TPP helical domain"/>
    <property type="match status" value="1"/>
</dbReference>
<keyword evidence="3" id="KW-0809">Transit peptide</keyword>
<evidence type="ECO:0000256" key="10">
    <source>
        <dbReference type="ARBA" id="ARBA00042817"/>
    </source>
</evidence>